<dbReference type="Proteomes" id="UP001153387">
    <property type="component" value="Unassembled WGS sequence"/>
</dbReference>
<evidence type="ECO:0000313" key="2">
    <source>
        <dbReference type="EMBL" id="MDG0793461.1"/>
    </source>
</evidence>
<gene>
    <name evidence="2" type="ORF">OMP38_23430</name>
</gene>
<comment type="caution">
    <text evidence="2">The sequence shown here is derived from an EMBL/GenBank/DDBJ whole genome shotgun (WGS) entry which is preliminary data.</text>
</comment>
<accession>A0A9X4QPF3</accession>
<dbReference type="NCBIfam" id="NF033547">
    <property type="entry name" value="transpos_IS1595"/>
    <property type="match status" value="1"/>
</dbReference>
<sequence length="315" mass="35845">MPSRMSIRDSLPVYREDDCEGALFAAKWPNGFRCPRCAHPYHYEVSSRRRRLFECRSCRHQTSLTAGTVLEGSRTPLTKWFLAMYLMQLGISAKRMAELIQVTYKTAWLINHKLRHAIGQWDRDRPLDGAVQLLGEYYGYEYHRHLGSPNAQETLKPQPVVVGASLDEADQFVHLKMKAVDGPEGNDTTRRGVSDSEAAAERFVESHVAGGLAAGHAKKHECGHLGRTPLHLAWREAVRWLSWTFGGIGPKHLQAYLNEFCFRLTCRGTLLAELIECCGTRSRITYRGLVGPRSGIRPIKWGYRRSAQRRDRRAI</sequence>
<evidence type="ECO:0000259" key="1">
    <source>
        <dbReference type="Pfam" id="PF12760"/>
    </source>
</evidence>
<organism evidence="2 3">
    <name type="scientific">Cohnella ginsengisoli</name>
    <dbReference type="NCBI Taxonomy" id="425004"/>
    <lineage>
        <taxon>Bacteria</taxon>
        <taxon>Bacillati</taxon>
        <taxon>Bacillota</taxon>
        <taxon>Bacilli</taxon>
        <taxon>Bacillales</taxon>
        <taxon>Paenibacillaceae</taxon>
        <taxon>Cohnella</taxon>
    </lineage>
</organism>
<dbReference type="AlphaFoldDB" id="A0A9X4QPF3"/>
<proteinExistence type="predicted"/>
<dbReference type="EMBL" id="JAPDHZ010000004">
    <property type="protein sequence ID" value="MDG0793461.1"/>
    <property type="molecule type" value="Genomic_DNA"/>
</dbReference>
<protein>
    <submittedName>
        <fullName evidence="2">IS1595 family transposase</fullName>
    </submittedName>
</protein>
<dbReference type="RefSeq" id="WP_277567239.1">
    <property type="nucleotide sequence ID" value="NZ_JAPDHZ010000004.1"/>
</dbReference>
<feature type="domain" description="Transposase zinc-ribbon" evidence="1">
    <location>
        <begin position="16"/>
        <end position="61"/>
    </location>
</feature>
<keyword evidence="3" id="KW-1185">Reference proteome</keyword>
<dbReference type="InterPro" id="IPR024442">
    <property type="entry name" value="Transposase_Zn_ribbon"/>
</dbReference>
<reference evidence="2 3" key="1">
    <citation type="submission" date="2022-10" db="EMBL/GenBank/DDBJ databases">
        <title>Comparative genomic analysis of Cohnella hashimotonis sp. nov., isolated from the International Space Station.</title>
        <authorList>
            <person name="Simpson A."/>
            <person name="Venkateswaran K."/>
        </authorList>
    </citation>
    <scope>NUCLEOTIDE SEQUENCE [LARGE SCALE GENOMIC DNA]</scope>
    <source>
        <strain evidence="2 3">DSM 18997</strain>
    </source>
</reference>
<name>A0A9X4QPF3_9BACL</name>
<evidence type="ECO:0000313" key="3">
    <source>
        <dbReference type="Proteomes" id="UP001153387"/>
    </source>
</evidence>
<dbReference type="Pfam" id="PF12760">
    <property type="entry name" value="Zn_ribbon_IS1595"/>
    <property type="match status" value="1"/>
</dbReference>